<dbReference type="AlphaFoldDB" id="A0A857MMS0"/>
<feature type="domain" description="Nudix hydrolase" evidence="4">
    <location>
        <begin position="16"/>
        <end position="144"/>
    </location>
</feature>
<keyword evidence="6" id="KW-1185">Reference proteome</keyword>
<name>A0A857MMS0_9BACT</name>
<evidence type="ECO:0000259" key="4">
    <source>
        <dbReference type="PROSITE" id="PS51462"/>
    </source>
</evidence>
<evidence type="ECO:0000256" key="2">
    <source>
        <dbReference type="ARBA" id="ARBA00022801"/>
    </source>
</evidence>
<keyword evidence="2" id="KW-0378">Hydrolase</keyword>
<gene>
    <name evidence="5" type="ORF">GII36_04830</name>
</gene>
<dbReference type="RefSeq" id="WP_260763036.1">
    <property type="nucleotide sequence ID" value="NZ_CP045921.1"/>
</dbReference>
<dbReference type="PANTHER" id="PTHR43046">
    <property type="entry name" value="GDP-MANNOSE MANNOSYL HYDROLASE"/>
    <property type="match status" value="1"/>
</dbReference>
<reference evidence="5" key="1">
    <citation type="journal article" date="2021" name="Nat. Microbiol.">
        <title>Cocultivation of an ultrasmall environmental parasitic bacterium with lytic ability against bacteria associated with wastewater foams.</title>
        <authorList>
            <person name="Batinovic S."/>
            <person name="Rose J.J.A."/>
            <person name="Ratcliffe J."/>
            <person name="Seviour R.J."/>
            <person name="Petrovski S."/>
        </authorList>
    </citation>
    <scope>NUCLEOTIDE SEQUENCE</scope>
    <source>
        <strain evidence="5">JR1</strain>
    </source>
</reference>
<dbReference type="PROSITE" id="PS51462">
    <property type="entry name" value="NUDIX"/>
    <property type="match status" value="1"/>
</dbReference>
<evidence type="ECO:0000313" key="6">
    <source>
        <dbReference type="Proteomes" id="UP001059824"/>
    </source>
</evidence>
<protein>
    <submittedName>
        <fullName evidence="5">NUDIX domain-containing protein</fullName>
    </submittedName>
</protein>
<evidence type="ECO:0000256" key="1">
    <source>
        <dbReference type="ARBA" id="ARBA00001946"/>
    </source>
</evidence>
<proteinExistence type="predicted"/>
<evidence type="ECO:0000256" key="3">
    <source>
        <dbReference type="ARBA" id="ARBA00022842"/>
    </source>
</evidence>
<keyword evidence="3" id="KW-0460">Magnesium</keyword>
<dbReference type="EMBL" id="CP045921">
    <property type="protein sequence ID" value="QHN43145.1"/>
    <property type="molecule type" value="Genomic_DNA"/>
</dbReference>
<dbReference type="Gene3D" id="3.90.79.10">
    <property type="entry name" value="Nucleoside Triphosphate Pyrophosphohydrolase"/>
    <property type="match status" value="1"/>
</dbReference>
<dbReference type="InterPro" id="IPR020476">
    <property type="entry name" value="Nudix_hydrolase"/>
</dbReference>
<dbReference type="PRINTS" id="PR00502">
    <property type="entry name" value="NUDIXFAMILY"/>
</dbReference>
<organism evidence="5 6">
    <name type="scientific">Candidatus Mycosynbacter amalyticus</name>
    <dbReference type="NCBI Taxonomy" id="2665156"/>
    <lineage>
        <taxon>Bacteria</taxon>
        <taxon>Candidatus Saccharimonadota</taxon>
        <taxon>Candidatus Saccharimonadota incertae sedis</taxon>
        <taxon>Candidatus Mycosynbacter</taxon>
    </lineage>
</organism>
<dbReference type="GO" id="GO:0016787">
    <property type="term" value="F:hydrolase activity"/>
    <property type="evidence" value="ECO:0007669"/>
    <property type="project" value="UniProtKB-KW"/>
</dbReference>
<dbReference type="Proteomes" id="UP001059824">
    <property type="component" value="Chromosome"/>
</dbReference>
<accession>A0A857MMS0</accession>
<sequence>MYEREEVQKFLATRVARPSSAGIILENAAGEALLLKAHYKPYWSFPGGWVEDGQTPREAALRELYEETGIELVARDVSFAYMVDRISEIMHTYQFMFRATAPVEDTSPIVLQASEIAEWRFVSPQTVMADLSNYGGAVQVWARGDTSGYAEEPIPSAV</sequence>
<dbReference type="Pfam" id="PF00293">
    <property type="entry name" value="NUDIX"/>
    <property type="match status" value="1"/>
</dbReference>
<dbReference type="PANTHER" id="PTHR43046:SF12">
    <property type="entry name" value="GDP-MANNOSE MANNOSYL HYDROLASE"/>
    <property type="match status" value="1"/>
</dbReference>
<dbReference type="InterPro" id="IPR000086">
    <property type="entry name" value="NUDIX_hydrolase_dom"/>
</dbReference>
<dbReference type="InterPro" id="IPR015797">
    <property type="entry name" value="NUDIX_hydrolase-like_dom_sf"/>
</dbReference>
<evidence type="ECO:0000313" key="5">
    <source>
        <dbReference type="EMBL" id="QHN43145.1"/>
    </source>
</evidence>
<comment type="cofactor">
    <cofactor evidence="1">
        <name>Mg(2+)</name>
        <dbReference type="ChEBI" id="CHEBI:18420"/>
    </cofactor>
</comment>
<dbReference type="SUPFAM" id="SSF55811">
    <property type="entry name" value="Nudix"/>
    <property type="match status" value="1"/>
</dbReference>
<dbReference type="KEGG" id="mama:GII36_04830"/>